<dbReference type="Pfam" id="PF13366">
    <property type="entry name" value="PDDEXK_3"/>
    <property type="match status" value="1"/>
</dbReference>
<accession>A0A6C2U049</accession>
<protein>
    <recommendedName>
        <fullName evidence="3">GxxExxY protein</fullName>
    </recommendedName>
</protein>
<sequence length="133" mass="14956">MHPLYEKANALSYKVIGAALEVHKEMGSGLYEAIYEKCLMRELELQGIPAKNQVVVPVEYKGYAFEEPLRLDVIVDDCLILELKSVEVVMPAHKAKLLAYMKLMNIPLGLVINHHEPILKNGISRMILQGADQ</sequence>
<evidence type="ECO:0008006" key="3">
    <source>
        <dbReference type="Google" id="ProtNLM"/>
    </source>
</evidence>
<dbReference type="Proteomes" id="UP000366872">
    <property type="component" value="Unassembled WGS sequence"/>
</dbReference>
<reference evidence="1 2" key="1">
    <citation type="submission" date="2019-04" db="EMBL/GenBank/DDBJ databases">
        <authorList>
            <person name="Van Vliet M D."/>
        </authorList>
    </citation>
    <scope>NUCLEOTIDE SEQUENCE [LARGE SCALE GENOMIC DNA]</scope>
    <source>
        <strain evidence="1 2">F1</strain>
    </source>
</reference>
<dbReference type="InterPro" id="IPR026350">
    <property type="entry name" value="GxxExxY"/>
</dbReference>
<name>A0A6C2U049_PONDE</name>
<dbReference type="EMBL" id="CAAHFG010000001">
    <property type="protein sequence ID" value="VGO13245.1"/>
    <property type="molecule type" value="Genomic_DNA"/>
</dbReference>
<gene>
    <name evidence="1" type="ORF">PDESU_01801</name>
</gene>
<dbReference type="NCBIfam" id="TIGR04256">
    <property type="entry name" value="GxxExxY"/>
    <property type="match status" value="1"/>
</dbReference>
<dbReference type="RefSeq" id="WP_136078832.1">
    <property type="nucleotide sequence ID" value="NZ_CAAHFG010000001.1"/>
</dbReference>
<proteinExistence type="predicted"/>
<organism evidence="1 2">
    <name type="scientific">Pontiella desulfatans</name>
    <dbReference type="NCBI Taxonomy" id="2750659"/>
    <lineage>
        <taxon>Bacteria</taxon>
        <taxon>Pseudomonadati</taxon>
        <taxon>Kiritimatiellota</taxon>
        <taxon>Kiritimatiellia</taxon>
        <taxon>Kiritimatiellales</taxon>
        <taxon>Pontiellaceae</taxon>
        <taxon>Pontiella</taxon>
    </lineage>
</organism>
<evidence type="ECO:0000313" key="1">
    <source>
        <dbReference type="EMBL" id="VGO13245.1"/>
    </source>
</evidence>
<evidence type="ECO:0000313" key="2">
    <source>
        <dbReference type="Proteomes" id="UP000366872"/>
    </source>
</evidence>
<keyword evidence="2" id="KW-1185">Reference proteome</keyword>
<dbReference type="AlphaFoldDB" id="A0A6C2U049"/>